<comment type="caution">
    <text evidence="1">The sequence shown here is derived from an EMBL/GenBank/DDBJ whole genome shotgun (WGS) entry which is preliminary data.</text>
</comment>
<dbReference type="Proteomes" id="UP001064048">
    <property type="component" value="Chromosome 9"/>
</dbReference>
<dbReference type="EMBL" id="CM046109">
    <property type="protein sequence ID" value="KAI8441806.1"/>
    <property type="molecule type" value="Genomic_DNA"/>
</dbReference>
<evidence type="ECO:0000313" key="1">
    <source>
        <dbReference type="EMBL" id="KAI8441806.1"/>
    </source>
</evidence>
<reference evidence="1 2" key="1">
    <citation type="journal article" date="2022" name="Genome Biol. Evol.">
        <title>The Spruce Budworm Genome: Reconstructing the Evolutionary History of Antifreeze Proteins.</title>
        <authorList>
            <person name="Beliveau C."/>
            <person name="Gagne P."/>
            <person name="Picq S."/>
            <person name="Vernygora O."/>
            <person name="Keeling C.I."/>
            <person name="Pinkney K."/>
            <person name="Doucet D."/>
            <person name="Wen F."/>
            <person name="Johnston J.S."/>
            <person name="Maaroufi H."/>
            <person name="Boyle B."/>
            <person name="Laroche J."/>
            <person name="Dewar K."/>
            <person name="Juretic N."/>
            <person name="Blackburn G."/>
            <person name="Nisole A."/>
            <person name="Brunet B."/>
            <person name="Brandao M."/>
            <person name="Lumley L."/>
            <person name="Duan J."/>
            <person name="Quan G."/>
            <person name="Lucarotti C.J."/>
            <person name="Roe A.D."/>
            <person name="Sperling F.A.H."/>
            <person name="Levesque R.C."/>
            <person name="Cusson M."/>
        </authorList>
    </citation>
    <scope>NUCLEOTIDE SEQUENCE [LARGE SCALE GENOMIC DNA]</scope>
    <source>
        <strain evidence="1">Glfc:IPQL:Cfum</strain>
    </source>
</reference>
<proteinExistence type="predicted"/>
<protein>
    <submittedName>
        <fullName evidence="1">Uncharacterized protein</fullName>
    </submittedName>
</protein>
<accession>A0ACC0KZ01</accession>
<sequence length="225" mass="25966">MFDQMNPVSLIEEVKMRPGLYRSDQPADREEKLMLWKEVGAALFSDWPNYSKAMAYDRVLQLQKKWRSLRDAYNRELRSRKSGVRVNARVYMHFKRMSFLGGFEGTLSEDEEYEKVVLKPKKPRVKKQVTKESSSDSEAPAEELEISIPSMQQSFLPQADGGTDDSDKLFLLSFLPEMRQLPPKIKMWARAQVARVMQEAVTSQYSEAGSSIEPDIKARRSESDD</sequence>
<gene>
    <name evidence="1" type="ORF">MSG28_005492</name>
</gene>
<organism evidence="1 2">
    <name type="scientific">Choristoneura fumiferana</name>
    <name type="common">Spruce budworm moth</name>
    <name type="synonym">Archips fumiferana</name>
    <dbReference type="NCBI Taxonomy" id="7141"/>
    <lineage>
        <taxon>Eukaryota</taxon>
        <taxon>Metazoa</taxon>
        <taxon>Ecdysozoa</taxon>
        <taxon>Arthropoda</taxon>
        <taxon>Hexapoda</taxon>
        <taxon>Insecta</taxon>
        <taxon>Pterygota</taxon>
        <taxon>Neoptera</taxon>
        <taxon>Endopterygota</taxon>
        <taxon>Lepidoptera</taxon>
        <taxon>Glossata</taxon>
        <taxon>Ditrysia</taxon>
        <taxon>Tortricoidea</taxon>
        <taxon>Tortricidae</taxon>
        <taxon>Tortricinae</taxon>
        <taxon>Choristoneura</taxon>
    </lineage>
</organism>
<evidence type="ECO:0000313" key="2">
    <source>
        <dbReference type="Proteomes" id="UP001064048"/>
    </source>
</evidence>
<name>A0ACC0KZ01_CHOFU</name>
<keyword evidence="2" id="KW-1185">Reference proteome</keyword>